<organism evidence="5 6">
    <name type="scientific">Amanita muscaria (strain Koide BX008)</name>
    <dbReference type="NCBI Taxonomy" id="946122"/>
    <lineage>
        <taxon>Eukaryota</taxon>
        <taxon>Fungi</taxon>
        <taxon>Dikarya</taxon>
        <taxon>Basidiomycota</taxon>
        <taxon>Agaricomycotina</taxon>
        <taxon>Agaricomycetes</taxon>
        <taxon>Agaricomycetidae</taxon>
        <taxon>Agaricales</taxon>
        <taxon>Pluteineae</taxon>
        <taxon>Amanitaceae</taxon>
        <taxon>Amanita</taxon>
    </lineage>
</organism>
<dbReference type="SUPFAM" id="SSF54211">
    <property type="entry name" value="Ribosomal protein S5 domain 2-like"/>
    <property type="match status" value="1"/>
</dbReference>
<accession>A0A0C2X9E5</accession>
<comment type="similarity">
    <text evidence="1 4">Belongs to the universal ribosomal protein uS9 family.</text>
</comment>
<evidence type="ECO:0000313" key="5">
    <source>
        <dbReference type="EMBL" id="KIL65946.1"/>
    </source>
</evidence>
<dbReference type="InterPro" id="IPR000754">
    <property type="entry name" value="Ribosomal_uS9"/>
</dbReference>
<sequence>MNVVRRQLLSQFSRSYSTARQYVPPAQLRNVKRNLAPNLARAPPESPSFYTGRPVYYDQVTQLEKAISHARSALRSLQLLPLPEFARASLPPLRPVWKDQEEMEVEFQSRLTTTRYRRVTSLLSQLNEYYRIAATAECTDLAQGIHQVISLFESSKKDAYLARGKRKPVVFDNYGRSYTVGKRKTSSARVWIIPVYDRAQTLEQEGTEEALLGLEQPKIQVSTTTVVVNNLSLSEYFPLPADRERITRPFKVAGLLGAFNVFAIVRGGGTTGQSGALAHGIAKGLAAHRSDIEPLLKKAKLLRRDPRMVERKKTGLAKARKRYTWVKR</sequence>
<name>A0A0C2X9E5_AMAMK</name>
<gene>
    <name evidence="5" type="ORF">M378DRAFT_161591</name>
</gene>
<dbReference type="HOGENOM" id="CLU_036531_1_0_1"/>
<dbReference type="OrthoDB" id="10254627at2759"/>
<dbReference type="InterPro" id="IPR020574">
    <property type="entry name" value="Ribosomal_uS9_CS"/>
</dbReference>
<dbReference type="GO" id="GO:0006412">
    <property type="term" value="P:translation"/>
    <property type="evidence" value="ECO:0007669"/>
    <property type="project" value="InterPro"/>
</dbReference>
<reference evidence="5 6" key="1">
    <citation type="submission" date="2014-04" db="EMBL/GenBank/DDBJ databases">
        <title>Evolutionary Origins and Diversification of the Mycorrhizal Mutualists.</title>
        <authorList>
            <consortium name="DOE Joint Genome Institute"/>
            <consortium name="Mycorrhizal Genomics Consortium"/>
            <person name="Kohler A."/>
            <person name="Kuo A."/>
            <person name="Nagy L.G."/>
            <person name="Floudas D."/>
            <person name="Copeland A."/>
            <person name="Barry K.W."/>
            <person name="Cichocki N."/>
            <person name="Veneault-Fourrey C."/>
            <person name="LaButti K."/>
            <person name="Lindquist E.A."/>
            <person name="Lipzen A."/>
            <person name="Lundell T."/>
            <person name="Morin E."/>
            <person name="Murat C."/>
            <person name="Riley R."/>
            <person name="Ohm R."/>
            <person name="Sun H."/>
            <person name="Tunlid A."/>
            <person name="Henrissat B."/>
            <person name="Grigoriev I.V."/>
            <person name="Hibbett D.S."/>
            <person name="Martin F."/>
        </authorList>
    </citation>
    <scope>NUCLEOTIDE SEQUENCE [LARGE SCALE GENOMIC DNA]</scope>
    <source>
        <strain evidence="5 6">Koide BX008</strain>
    </source>
</reference>
<dbReference type="EMBL" id="KN818239">
    <property type="protein sequence ID" value="KIL65946.1"/>
    <property type="molecule type" value="Genomic_DNA"/>
</dbReference>
<dbReference type="STRING" id="946122.A0A0C2X9E5"/>
<evidence type="ECO:0000313" key="6">
    <source>
        <dbReference type="Proteomes" id="UP000054549"/>
    </source>
</evidence>
<dbReference type="PROSITE" id="PS00360">
    <property type="entry name" value="RIBOSOMAL_S9"/>
    <property type="match status" value="1"/>
</dbReference>
<dbReference type="GO" id="GO:0003735">
    <property type="term" value="F:structural constituent of ribosome"/>
    <property type="evidence" value="ECO:0007669"/>
    <property type="project" value="InterPro"/>
</dbReference>
<evidence type="ECO:0000256" key="1">
    <source>
        <dbReference type="ARBA" id="ARBA00005251"/>
    </source>
</evidence>
<keyword evidence="2 4" id="KW-0689">Ribosomal protein</keyword>
<dbReference type="Gene3D" id="3.30.230.10">
    <property type="match status" value="1"/>
</dbReference>
<evidence type="ECO:0000256" key="2">
    <source>
        <dbReference type="ARBA" id="ARBA00022980"/>
    </source>
</evidence>
<dbReference type="GO" id="GO:0005763">
    <property type="term" value="C:mitochondrial small ribosomal subunit"/>
    <property type="evidence" value="ECO:0007669"/>
    <property type="project" value="TreeGrafter"/>
</dbReference>
<dbReference type="GO" id="GO:0003723">
    <property type="term" value="F:RNA binding"/>
    <property type="evidence" value="ECO:0007669"/>
    <property type="project" value="TreeGrafter"/>
</dbReference>
<proteinExistence type="inferred from homology"/>
<evidence type="ECO:0000256" key="4">
    <source>
        <dbReference type="RuleBase" id="RU003815"/>
    </source>
</evidence>
<dbReference type="InParanoid" id="A0A0C2X9E5"/>
<dbReference type="InterPro" id="IPR020568">
    <property type="entry name" value="Ribosomal_Su5_D2-typ_SF"/>
</dbReference>
<dbReference type="InterPro" id="IPR014721">
    <property type="entry name" value="Ribsml_uS5_D2-typ_fold_subgr"/>
</dbReference>
<keyword evidence="3 4" id="KW-0687">Ribonucleoprotein</keyword>
<dbReference type="AlphaFoldDB" id="A0A0C2X9E5"/>
<evidence type="ECO:0000256" key="3">
    <source>
        <dbReference type="ARBA" id="ARBA00023274"/>
    </source>
</evidence>
<protein>
    <submittedName>
        <fullName evidence="5">Uncharacterized protein</fullName>
    </submittedName>
</protein>
<dbReference type="Pfam" id="PF00380">
    <property type="entry name" value="Ribosomal_S9"/>
    <property type="match status" value="1"/>
</dbReference>
<dbReference type="PANTHER" id="PTHR21569:SF1">
    <property type="entry name" value="SMALL RIBOSOMAL SUBUNIT PROTEIN US9M"/>
    <property type="match status" value="1"/>
</dbReference>
<dbReference type="Proteomes" id="UP000054549">
    <property type="component" value="Unassembled WGS sequence"/>
</dbReference>
<keyword evidence="6" id="KW-1185">Reference proteome</keyword>
<dbReference type="PANTHER" id="PTHR21569">
    <property type="entry name" value="RIBOSOMAL PROTEIN S9"/>
    <property type="match status" value="1"/>
</dbReference>
<dbReference type="FunCoup" id="A0A0C2X9E5">
    <property type="interactions" value="178"/>
</dbReference>